<accession>A0A834J0B9</accession>
<comment type="caution">
    <text evidence="1">The sequence shown here is derived from an EMBL/GenBank/DDBJ whole genome shotgun (WGS) entry which is preliminary data.</text>
</comment>
<keyword evidence="2" id="KW-1185">Reference proteome</keyword>
<dbReference type="AlphaFoldDB" id="A0A834J0B9"/>
<evidence type="ECO:0000313" key="1">
    <source>
        <dbReference type="EMBL" id="KAF7287783.1"/>
    </source>
</evidence>
<protein>
    <submittedName>
        <fullName evidence="1">Uncharacterized protein</fullName>
    </submittedName>
</protein>
<organism evidence="1 2">
    <name type="scientific">Rhynchophorus ferrugineus</name>
    <name type="common">Red palm weevil</name>
    <name type="synonym">Curculio ferrugineus</name>
    <dbReference type="NCBI Taxonomy" id="354439"/>
    <lineage>
        <taxon>Eukaryota</taxon>
        <taxon>Metazoa</taxon>
        <taxon>Ecdysozoa</taxon>
        <taxon>Arthropoda</taxon>
        <taxon>Hexapoda</taxon>
        <taxon>Insecta</taxon>
        <taxon>Pterygota</taxon>
        <taxon>Neoptera</taxon>
        <taxon>Endopterygota</taxon>
        <taxon>Coleoptera</taxon>
        <taxon>Polyphaga</taxon>
        <taxon>Cucujiformia</taxon>
        <taxon>Curculionidae</taxon>
        <taxon>Dryophthorinae</taxon>
        <taxon>Rhynchophorus</taxon>
    </lineage>
</organism>
<evidence type="ECO:0000313" key="2">
    <source>
        <dbReference type="Proteomes" id="UP000625711"/>
    </source>
</evidence>
<dbReference type="EMBL" id="JAACXV010000003">
    <property type="protein sequence ID" value="KAF7287783.1"/>
    <property type="molecule type" value="Genomic_DNA"/>
</dbReference>
<dbReference type="Proteomes" id="UP000625711">
    <property type="component" value="Unassembled WGS sequence"/>
</dbReference>
<name>A0A834J0B9_RHYFE</name>
<proteinExistence type="predicted"/>
<gene>
    <name evidence="1" type="ORF">GWI33_003415</name>
</gene>
<reference evidence="1" key="1">
    <citation type="submission" date="2020-08" db="EMBL/GenBank/DDBJ databases">
        <title>Genome sequencing and assembly of the red palm weevil Rhynchophorus ferrugineus.</title>
        <authorList>
            <person name="Dias G.B."/>
            <person name="Bergman C.M."/>
            <person name="Manee M."/>
        </authorList>
    </citation>
    <scope>NUCLEOTIDE SEQUENCE</scope>
    <source>
        <strain evidence="1">AA-2017</strain>
        <tissue evidence="1">Whole larva</tissue>
    </source>
</reference>
<dbReference type="OrthoDB" id="364892at2759"/>
<sequence>MNQLSVLITYEILHTIIDGDPYFEPQEDEDDSDDEIENKIELGQRASKLRRDVRRRKGLQAEDEVVVHAEKQRTLNKKK</sequence>